<name>A0A251SIZ4_HELAN</name>
<organism evidence="1 2">
    <name type="scientific">Helianthus annuus</name>
    <name type="common">Common sunflower</name>
    <dbReference type="NCBI Taxonomy" id="4232"/>
    <lineage>
        <taxon>Eukaryota</taxon>
        <taxon>Viridiplantae</taxon>
        <taxon>Streptophyta</taxon>
        <taxon>Embryophyta</taxon>
        <taxon>Tracheophyta</taxon>
        <taxon>Spermatophyta</taxon>
        <taxon>Magnoliopsida</taxon>
        <taxon>eudicotyledons</taxon>
        <taxon>Gunneridae</taxon>
        <taxon>Pentapetalae</taxon>
        <taxon>asterids</taxon>
        <taxon>campanulids</taxon>
        <taxon>Asterales</taxon>
        <taxon>Asteraceae</taxon>
        <taxon>Asteroideae</taxon>
        <taxon>Heliantheae alliance</taxon>
        <taxon>Heliantheae</taxon>
        <taxon>Helianthus</taxon>
    </lineage>
</organism>
<gene>
    <name evidence="1" type="ORF">HannXRQ_Chr14g0449541</name>
</gene>
<dbReference type="AlphaFoldDB" id="A0A251SIZ4"/>
<reference evidence="2" key="1">
    <citation type="journal article" date="2017" name="Nature">
        <title>The sunflower genome provides insights into oil metabolism, flowering and Asterid evolution.</title>
        <authorList>
            <person name="Badouin H."/>
            <person name="Gouzy J."/>
            <person name="Grassa C.J."/>
            <person name="Murat F."/>
            <person name="Staton S.E."/>
            <person name="Cottret L."/>
            <person name="Lelandais-Briere C."/>
            <person name="Owens G.L."/>
            <person name="Carrere S."/>
            <person name="Mayjonade B."/>
            <person name="Legrand L."/>
            <person name="Gill N."/>
            <person name="Kane N.C."/>
            <person name="Bowers J.E."/>
            <person name="Hubner S."/>
            <person name="Bellec A."/>
            <person name="Berard A."/>
            <person name="Berges H."/>
            <person name="Blanchet N."/>
            <person name="Boniface M.C."/>
            <person name="Brunel D."/>
            <person name="Catrice O."/>
            <person name="Chaidir N."/>
            <person name="Claudel C."/>
            <person name="Donnadieu C."/>
            <person name="Faraut T."/>
            <person name="Fievet G."/>
            <person name="Helmstetter N."/>
            <person name="King M."/>
            <person name="Knapp S.J."/>
            <person name="Lai Z."/>
            <person name="Le Paslier M.C."/>
            <person name="Lippi Y."/>
            <person name="Lorenzon L."/>
            <person name="Mandel J.R."/>
            <person name="Marage G."/>
            <person name="Marchand G."/>
            <person name="Marquand E."/>
            <person name="Bret-Mestries E."/>
            <person name="Morien E."/>
            <person name="Nambeesan S."/>
            <person name="Nguyen T."/>
            <person name="Pegot-Espagnet P."/>
            <person name="Pouilly N."/>
            <person name="Raftis F."/>
            <person name="Sallet E."/>
            <person name="Schiex T."/>
            <person name="Thomas J."/>
            <person name="Vandecasteele C."/>
            <person name="Vares D."/>
            <person name="Vear F."/>
            <person name="Vautrin S."/>
            <person name="Crespi M."/>
            <person name="Mangin B."/>
            <person name="Burke J.M."/>
            <person name="Salse J."/>
            <person name="Munos S."/>
            <person name="Vincourt P."/>
            <person name="Rieseberg L.H."/>
            <person name="Langlade N.B."/>
        </authorList>
    </citation>
    <scope>NUCLEOTIDE SEQUENCE [LARGE SCALE GENOMIC DNA]</scope>
    <source>
        <strain evidence="2">cv. SF193</strain>
    </source>
</reference>
<protein>
    <submittedName>
        <fullName evidence="1">Uncharacterized protein</fullName>
    </submittedName>
</protein>
<evidence type="ECO:0000313" key="1">
    <source>
        <dbReference type="EMBL" id="OTF98797.1"/>
    </source>
</evidence>
<evidence type="ECO:0000313" key="2">
    <source>
        <dbReference type="Proteomes" id="UP000215914"/>
    </source>
</evidence>
<keyword evidence="2" id="KW-1185">Reference proteome</keyword>
<dbReference type="InParanoid" id="A0A251SIZ4"/>
<dbReference type="Proteomes" id="UP000215914">
    <property type="component" value="Chromosome 14"/>
</dbReference>
<proteinExistence type="predicted"/>
<accession>A0A251SIZ4</accession>
<dbReference type="EMBL" id="CM007903">
    <property type="protein sequence ID" value="OTF98797.1"/>
    <property type="molecule type" value="Genomic_DNA"/>
</dbReference>
<sequence length="111" mass="12607">MELTPLPVFQAAQDGASIFDGLWRRVVVALHHTPRTWPAVPYKKCLTGTWGTIARVDNYLASLNVDLLGVIKGKVGNGSKIRFWVDMRVGDKPLRLVYPNLYELEKKRDAW</sequence>